<sequence length="138" mass="15054">MAFKAGSVIGEAILDDGKWTGGTKNIERSNKGMIKSIFTAQLAYDAFKKVLFSTINVTKQSIKNAIDFQETQNKFNVIFSKNGKVMKQAVKAQKNLAKNYGLSNKAATKLLASTGDLLTGLGFQKEEALELSESVQEL</sequence>
<evidence type="ECO:0000313" key="1">
    <source>
        <dbReference type="EMBL" id="GAH16830.1"/>
    </source>
</evidence>
<reference evidence="1" key="1">
    <citation type="journal article" date="2014" name="Front. Microbiol.">
        <title>High frequency of phylogenetically diverse reductive dehalogenase-homologous genes in deep subseafloor sedimentary metagenomes.</title>
        <authorList>
            <person name="Kawai M."/>
            <person name="Futagami T."/>
            <person name="Toyoda A."/>
            <person name="Takaki Y."/>
            <person name="Nishi S."/>
            <person name="Hori S."/>
            <person name="Arai W."/>
            <person name="Tsubouchi T."/>
            <person name="Morono Y."/>
            <person name="Uchiyama I."/>
            <person name="Ito T."/>
            <person name="Fujiyama A."/>
            <person name="Inagaki F."/>
            <person name="Takami H."/>
        </authorList>
    </citation>
    <scope>NUCLEOTIDE SEQUENCE</scope>
    <source>
        <strain evidence="1">Expedition CK06-06</strain>
    </source>
</reference>
<comment type="caution">
    <text evidence="1">The sequence shown here is derived from an EMBL/GenBank/DDBJ whole genome shotgun (WGS) entry which is preliminary data.</text>
</comment>
<dbReference type="EMBL" id="BART01035719">
    <property type="protein sequence ID" value="GAH16830.1"/>
    <property type="molecule type" value="Genomic_DNA"/>
</dbReference>
<protein>
    <submittedName>
        <fullName evidence="1">Uncharacterized protein</fullName>
    </submittedName>
</protein>
<accession>X1E8X3</accession>
<feature type="non-terminal residue" evidence="1">
    <location>
        <position position="138"/>
    </location>
</feature>
<dbReference type="AlphaFoldDB" id="X1E8X3"/>
<gene>
    <name evidence="1" type="ORF">S01H4_60535</name>
</gene>
<proteinExistence type="predicted"/>
<name>X1E8X3_9ZZZZ</name>
<organism evidence="1">
    <name type="scientific">marine sediment metagenome</name>
    <dbReference type="NCBI Taxonomy" id="412755"/>
    <lineage>
        <taxon>unclassified sequences</taxon>
        <taxon>metagenomes</taxon>
        <taxon>ecological metagenomes</taxon>
    </lineage>
</organism>